<protein>
    <submittedName>
        <fullName evidence="3">Uncharacterized protein</fullName>
    </submittedName>
</protein>
<dbReference type="OrthoDB" id="170871at2157"/>
<feature type="region of interest" description="Disordered" evidence="2">
    <location>
        <begin position="187"/>
        <end position="339"/>
    </location>
</feature>
<evidence type="ECO:0000256" key="1">
    <source>
        <dbReference type="SAM" id="Coils"/>
    </source>
</evidence>
<keyword evidence="1" id="KW-0175">Coiled coil</keyword>
<keyword evidence="4" id="KW-1185">Reference proteome</keyword>
<feature type="compositionally biased region" description="Polar residues" evidence="2">
    <location>
        <begin position="272"/>
        <end position="293"/>
    </location>
</feature>
<feature type="compositionally biased region" description="Gly residues" evidence="2">
    <location>
        <begin position="188"/>
        <end position="202"/>
    </location>
</feature>
<feature type="coiled-coil region" evidence="1">
    <location>
        <begin position="83"/>
        <end position="110"/>
    </location>
</feature>
<accession>A0A1H6XBR4</accession>
<evidence type="ECO:0000256" key="2">
    <source>
        <dbReference type="SAM" id="MobiDB-lite"/>
    </source>
</evidence>
<evidence type="ECO:0000313" key="4">
    <source>
        <dbReference type="Proteomes" id="UP000198888"/>
    </source>
</evidence>
<dbReference type="Proteomes" id="UP000198888">
    <property type="component" value="Unassembled WGS sequence"/>
</dbReference>
<sequence length="339" mass="34439">MMKRIGAILMTVAVAGALLAVPLGVSAATAAQTETTTGANSSIAPGERLAGTVGVQQAAVDGNLSERTYEVRLRNADSDEQRADIVADRRDEIERRLSEHRAELDELRAARDAGNISEGTYRARVATVAAEKSGTERSAAQAGATARQLPDAVLNERDISVTALDELRTDASELGGPETAEIAREIGGRNGNGAAAGGGTVANGGAAAGDRPGGVPDERPAGDEPDSEDRPGASTVDDTGETISEGNANGDRAASDTGAPSDDGSPSDERTSSNNGASTGDRSPSDSQTNNPERGTDRDSQQNGGNRDGPNSDSPSSDSPNSDNPNSDSPNSDSQSAGN</sequence>
<reference evidence="3 4" key="1">
    <citation type="submission" date="2016-10" db="EMBL/GenBank/DDBJ databases">
        <authorList>
            <person name="de Groot N.N."/>
        </authorList>
    </citation>
    <scope>NUCLEOTIDE SEQUENCE [LARGE SCALE GENOMIC DNA]</scope>
    <source>
        <strain evidence="3 4">DSM 22187</strain>
    </source>
</reference>
<evidence type="ECO:0000313" key="3">
    <source>
        <dbReference type="EMBL" id="SEJ26593.1"/>
    </source>
</evidence>
<dbReference type="GeneID" id="35001469"/>
<gene>
    <name evidence="3" type="ORF">SAMN05444271_13727</name>
</gene>
<name>A0A1H6XBR4_9EURY</name>
<feature type="compositionally biased region" description="Low complexity" evidence="2">
    <location>
        <begin position="311"/>
        <end position="339"/>
    </location>
</feature>
<organism evidence="3 4">
    <name type="scientific">Halohasta litchfieldiae</name>
    <dbReference type="NCBI Taxonomy" id="1073996"/>
    <lineage>
        <taxon>Archaea</taxon>
        <taxon>Methanobacteriati</taxon>
        <taxon>Methanobacteriota</taxon>
        <taxon>Stenosarchaea group</taxon>
        <taxon>Halobacteria</taxon>
        <taxon>Halobacteriales</taxon>
        <taxon>Haloferacaceae</taxon>
        <taxon>Halohasta</taxon>
    </lineage>
</organism>
<dbReference type="AlphaFoldDB" id="A0A1H6XBR4"/>
<proteinExistence type="predicted"/>
<dbReference type="EMBL" id="FNYR01000037">
    <property type="protein sequence ID" value="SEJ26593.1"/>
    <property type="molecule type" value="Genomic_DNA"/>
</dbReference>
<dbReference type="RefSeq" id="WP_089673657.1">
    <property type="nucleotide sequence ID" value="NZ_CP024845.1"/>
</dbReference>